<evidence type="ECO:0000313" key="2">
    <source>
        <dbReference type="Proteomes" id="UP000218702"/>
    </source>
</evidence>
<dbReference type="EMBL" id="AP018316">
    <property type="protein sequence ID" value="BAZ86802.1"/>
    <property type="molecule type" value="Genomic_DNA"/>
</dbReference>
<name>A0A1Z4V5L1_9CYAN</name>
<accession>A0A1Z4V5L1</accession>
<gene>
    <name evidence="1" type="ORF">NIES806_30180</name>
</gene>
<dbReference type="AlphaFoldDB" id="A0A1Z4V5L1"/>
<dbReference type="KEGG" id="dcm:NIES806_30180"/>
<protein>
    <submittedName>
        <fullName evidence="1">Uncharacterized protein</fullName>
    </submittedName>
</protein>
<evidence type="ECO:0000313" key="1">
    <source>
        <dbReference type="EMBL" id="BAZ86802.1"/>
    </source>
</evidence>
<dbReference type="RefSeq" id="WP_157749986.1">
    <property type="nucleotide sequence ID" value="NZ_AP018316.1"/>
</dbReference>
<reference evidence="1 2" key="1">
    <citation type="submission" date="2017-06" db="EMBL/GenBank/DDBJ databases">
        <title>Genome sequencing of cyanobaciteial culture collection at National Institute for Environmental Studies (NIES).</title>
        <authorList>
            <person name="Hirose Y."/>
            <person name="Shimura Y."/>
            <person name="Fujisawa T."/>
            <person name="Nakamura Y."/>
            <person name="Kawachi M."/>
        </authorList>
    </citation>
    <scope>NUCLEOTIDE SEQUENCE [LARGE SCALE GENOMIC DNA]</scope>
    <source>
        <strain evidence="1 2">NIES-806</strain>
    </source>
</reference>
<dbReference type="Proteomes" id="UP000218702">
    <property type="component" value="Chromosome"/>
</dbReference>
<proteinExistence type="predicted"/>
<sequence>MSKAGQITHKLRELGLHAIALLLLQQALNTKSHCSLFANLRASSLPLPMRST</sequence>
<organism evidence="1 2">
    <name type="scientific">Dolichospermum compactum NIES-806</name>
    <dbReference type="NCBI Taxonomy" id="1973481"/>
    <lineage>
        <taxon>Bacteria</taxon>
        <taxon>Bacillati</taxon>
        <taxon>Cyanobacteriota</taxon>
        <taxon>Cyanophyceae</taxon>
        <taxon>Nostocales</taxon>
        <taxon>Aphanizomenonaceae</taxon>
        <taxon>Dolichospermum</taxon>
        <taxon>Dolichospermum compactum</taxon>
    </lineage>
</organism>
<keyword evidence="2" id="KW-1185">Reference proteome</keyword>